<dbReference type="PIRSF" id="PIRSF001563">
    <property type="entry name" value="Folylpolyglu_synth"/>
    <property type="match status" value="1"/>
</dbReference>
<accession>A0A6N3D2I2</accession>
<keyword evidence="7 11" id="KW-0067">ATP-binding</keyword>
<dbReference type="Pfam" id="PF08245">
    <property type="entry name" value="Mur_ligase_M"/>
    <property type="match status" value="1"/>
</dbReference>
<evidence type="ECO:0000256" key="7">
    <source>
        <dbReference type="ARBA" id="ARBA00022840"/>
    </source>
</evidence>
<comment type="catalytic activity">
    <reaction evidence="10">
        <text>(6S)-5,6,7,8-tetrahydrofolyl-(gamma-L-Glu)(n) + L-glutamate + ATP = (6S)-5,6,7,8-tetrahydrofolyl-(gamma-L-Glu)(n+1) + ADP + phosphate + H(+)</text>
        <dbReference type="Rhea" id="RHEA:10580"/>
        <dbReference type="Rhea" id="RHEA-COMP:14738"/>
        <dbReference type="Rhea" id="RHEA-COMP:14740"/>
        <dbReference type="ChEBI" id="CHEBI:15378"/>
        <dbReference type="ChEBI" id="CHEBI:29985"/>
        <dbReference type="ChEBI" id="CHEBI:30616"/>
        <dbReference type="ChEBI" id="CHEBI:43474"/>
        <dbReference type="ChEBI" id="CHEBI:141005"/>
        <dbReference type="ChEBI" id="CHEBI:456216"/>
        <dbReference type="EC" id="6.3.2.17"/>
    </reaction>
</comment>
<feature type="domain" description="Mur ligase central" evidence="13">
    <location>
        <begin position="50"/>
        <end position="276"/>
    </location>
</feature>
<feature type="domain" description="Mur ligase C-terminal" evidence="12">
    <location>
        <begin position="304"/>
        <end position="423"/>
    </location>
</feature>
<dbReference type="Pfam" id="PF02875">
    <property type="entry name" value="Mur_ligase_C"/>
    <property type="match status" value="1"/>
</dbReference>
<keyword evidence="5" id="KW-0479">Metal-binding</keyword>
<dbReference type="GO" id="GO:0046872">
    <property type="term" value="F:metal ion binding"/>
    <property type="evidence" value="ECO:0007669"/>
    <property type="project" value="UniProtKB-KW"/>
</dbReference>
<evidence type="ECO:0000256" key="6">
    <source>
        <dbReference type="ARBA" id="ARBA00022741"/>
    </source>
</evidence>
<reference evidence="14" key="1">
    <citation type="submission" date="2019-11" db="EMBL/GenBank/DDBJ databases">
        <authorList>
            <person name="Feng L."/>
        </authorList>
    </citation>
    <scope>NUCLEOTIDE SEQUENCE</scope>
    <source>
        <strain evidence="14">IbartlettiiLFYP30</strain>
    </source>
</reference>
<dbReference type="InterPro" id="IPR004101">
    <property type="entry name" value="Mur_ligase_C"/>
</dbReference>
<dbReference type="NCBIfam" id="TIGR01499">
    <property type="entry name" value="folC"/>
    <property type="match status" value="1"/>
</dbReference>
<dbReference type="Gene3D" id="3.90.190.20">
    <property type="entry name" value="Mur ligase, C-terminal domain"/>
    <property type="match status" value="1"/>
</dbReference>
<dbReference type="AlphaFoldDB" id="A0A6N3D2I2"/>
<evidence type="ECO:0000313" key="14">
    <source>
        <dbReference type="EMBL" id="VYU21568.1"/>
    </source>
</evidence>
<evidence type="ECO:0000256" key="8">
    <source>
        <dbReference type="ARBA" id="ARBA00022842"/>
    </source>
</evidence>
<evidence type="ECO:0000256" key="2">
    <source>
        <dbReference type="ARBA" id="ARBA00008276"/>
    </source>
</evidence>
<dbReference type="InterPro" id="IPR013221">
    <property type="entry name" value="Mur_ligase_cen"/>
</dbReference>
<dbReference type="GO" id="GO:0005737">
    <property type="term" value="C:cytoplasm"/>
    <property type="evidence" value="ECO:0007669"/>
    <property type="project" value="TreeGrafter"/>
</dbReference>
<evidence type="ECO:0000256" key="11">
    <source>
        <dbReference type="PIRNR" id="PIRNR001563"/>
    </source>
</evidence>
<keyword evidence="6 11" id="KW-0547">Nucleotide-binding</keyword>
<dbReference type="GO" id="GO:0008841">
    <property type="term" value="F:dihydrofolate synthase activity"/>
    <property type="evidence" value="ECO:0007669"/>
    <property type="project" value="TreeGrafter"/>
</dbReference>
<gene>
    <name evidence="14" type="primary">fgs</name>
    <name evidence="14" type="ORF">IBLFYP30_02038</name>
</gene>
<dbReference type="FunFam" id="3.40.1190.10:FF:000011">
    <property type="entry name" value="Folylpolyglutamate synthase/dihydrofolate synthase"/>
    <property type="match status" value="1"/>
</dbReference>
<dbReference type="InterPro" id="IPR036615">
    <property type="entry name" value="Mur_ligase_C_dom_sf"/>
</dbReference>
<comment type="similarity">
    <text evidence="2 11">Belongs to the folylpolyglutamate synthase family.</text>
</comment>
<protein>
    <recommendedName>
        <fullName evidence="3">tetrahydrofolate synthase</fullName>
        <ecNumber evidence="3">6.3.2.17</ecNumber>
    </recommendedName>
    <alternativeName>
        <fullName evidence="9">Tetrahydrofolylpolyglutamate synthase</fullName>
    </alternativeName>
</protein>
<name>A0A6N3D2I2_9FIRM</name>
<proteinExistence type="inferred from homology"/>
<dbReference type="EMBL" id="CACRUE010000031">
    <property type="protein sequence ID" value="VYU21568.1"/>
    <property type="molecule type" value="Genomic_DNA"/>
</dbReference>
<evidence type="ECO:0000256" key="10">
    <source>
        <dbReference type="ARBA" id="ARBA00047493"/>
    </source>
</evidence>
<dbReference type="InterPro" id="IPR001645">
    <property type="entry name" value="Folylpolyglutamate_synth"/>
</dbReference>
<dbReference type="Gene3D" id="3.40.1190.10">
    <property type="entry name" value="Mur-like, catalytic domain"/>
    <property type="match status" value="1"/>
</dbReference>
<comment type="cofactor">
    <cofactor evidence="1">
        <name>Mg(2+)</name>
        <dbReference type="ChEBI" id="CHEBI:18420"/>
    </cofactor>
</comment>
<keyword evidence="8" id="KW-0460">Magnesium</keyword>
<dbReference type="SUPFAM" id="SSF53623">
    <property type="entry name" value="MurD-like peptide ligases, catalytic domain"/>
    <property type="match status" value="1"/>
</dbReference>
<dbReference type="PANTHER" id="PTHR11136">
    <property type="entry name" value="FOLYLPOLYGLUTAMATE SYNTHASE-RELATED"/>
    <property type="match status" value="1"/>
</dbReference>
<dbReference type="SUPFAM" id="SSF53244">
    <property type="entry name" value="MurD-like peptide ligases, peptide-binding domain"/>
    <property type="match status" value="1"/>
</dbReference>
<evidence type="ECO:0000256" key="1">
    <source>
        <dbReference type="ARBA" id="ARBA00001946"/>
    </source>
</evidence>
<evidence type="ECO:0000256" key="3">
    <source>
        <dbReference type="ARBA" id="ARBA00013025"/>
    </source>
</evidence>
<keyword evidence="4 11" id="KW-0436">Ligase</keyword>
<evidence type="ECO:0000259" key="13">
    <source>
        <dbReference type="Pfam" id="PF08245"/>
    </source>
</evidence>
<dbReference type="GO" id="GO:0005524">
    <property type="term" value="F:ATP binding"/>
    <property type="evidence" value="ECO:0007669"/>
    <property type="project" value="UniProtKB-KW"/>
</dbReference>
<evidence type="ECO:0000256" key="4">
    <source>
        <dbReference type="ARBA" id="ARBA00022598"/>
    </source>
</evidence>
<evidence type="ECO:0000256" key="9">
    <source>
        <dbReference type="ARBA" id="ARBA00030592"/>
    </source>
</evidence>
<dbReference type="InterPro" id="IPR036565">
    <property type="entry name" value="Mur-like_cat_sf"/>
</dbReference>
<organism evidence="14">
    <name type="scientific">Intestinibacter bartlettii</name>
    <dbReference type="NCBI Taxonomy" id="261299"/>
    <lineage>
        <taxon>Bacteria</taxon>
        <taxon>Bacillati</taxon>
        <taxon>Bacillota</taxon>
        <taxon>Clostridia</taxon>
        <taxon>Peptostreptococcales</taxon>
        <taxon>Peptostreptococcaceae</taxon>
        <taxon>Intestinibacter</taxon>
    </lineage>
</organism>
<sequence>MIVIQTLNYQESLKFIEESHKFGIRLGLENSLKLLELLGNPQDKLKIIHVAGTNGKGSVCSFIANSLHAQGYKVGLYTSPYLEKFTERIRINGENIPEEDVARIVTLMREKIEQMVKEGFSYPTEFEIETAMAFYYYWEQGVDYVALEVGLGGRYDATNVIKDSLASVIVSLSLDHIGILGDTLGKIAYEKAGIIKPNGLTISYKQKEEAAEVIKDVCKEQNSEYIEVDFDSINVKKSDVSSQIFDCTIDGEKFEDMEIQLIGDHQVNNAVLALTVLKAIRDKRGVELSNEAIKKGFHDTKWPGRIEKIKDNPVFIIDGAHNEDGARSLTNALEKNFKGKKLTFLIGMLADKDIDSVLDLLMDKFEKVVTTTPDSDRAISCEELKAKIEKYGKEVVAIPKIEDAVQYVLDHAEKDEVIIAAGSLYMIGHIRSIVK</sequence>
<dbReference type="PANTHER" id="PTHR11136:SF0">
    <property type="entry name" value="DIHYDROFOLATE SYNTHETASE-RELATED"/>
    <property type="match status" value="1"/>
</dbReference>
<evidence type="ECO:0000256" key="5">
    <source>
        <dbReference type="ARBA" id="ARBA00022723"/>
    </source>
</evidence>
<dbReference type="EC" id="6.3.2.17" evidence="3"/>
<dbReference type="GO" id="GO:0004326">
    <property type="term" value="F:tetrahydrofolylpolyglutamate synthase activity"/>
    <property type="evidence" value="ECO:0007669"/>
    <property type="project" value="UniProtKB-EC"/>
</dbReference>
<evidence type="ECO:0000259" key="12">
    <source>
        <dbReference type="Pfam" id="PF02875"/>
    </source>
</evidence>